<organism evidence="1 2">
    <name type="scientific">Sesamum alatum</name>
    <dbReference type="NCBI Taxonomy" id="300844"/>
    <lineage>
        <taxon>Eukaryota</taxon>
        <taxon>Viridiplantae</taxon>
        <taxon>Streptophyta</taxon>
        <taxon>Embryophyta</taxon>
        <taxon>Tracheophyta</taxon>
        <taxon>Spermatophyta</taxon>
        <taxon>Magnoliopsida</taxon>
        <taxon>eudicotyledons</taxon>
        <taxon>Gunneridae</taxon>
        <taxon>Pentapetalae</taxon>
        <taxon>asterids</taxon>
        <taxon>lamiids</taxon>
        <taxon>Lamiales</taxon>
        <taxon>Pedaliaceae</taxon>
        <taxon>Sesamum</taxon>
    </lineage>
</organism>
<protein>
    <submittedName>
        <fullName evidence="1">Uncharacterized protein</fullName>
    </submittedName>
</protein>
<comment type="caution">
    <text evidence="1">The sequence shown here is derived from an EMBL/GenBank/DDBJ whole genome shotgun (WGS) entry which is preliminary data.</text>
</comment>
<reference evidence="1" key="1">
    <citation type="submission" date="2020-06" db="EMBL/GenBank/DDBJ databases">
        <authorList>
            <person name="Li T."/>
            <person name="Hu X."/>
            <person name="Zhang T."/>
            <person name="Song X."/>
            <person name="Zhang H."/>
            <person name="Dai N."/>
            <person name="Sheng W."/>
            <person name="Hou X."/>
            <person name="Wei L."/>
        </authorList>
    </citation>
    <scope>NUCLEOTIDE SEQUENCE</scope>
    <source>
        <strain evidence="1">3651</strain>
        <tissue evidence="1">Leaf</tissue>
    </source>
</reference>
<reference evidence="1" key="2">
    <citation type="journal article" date="2024" name="Plant">
        <title>Genomic evolution and insights into agronomic trait innovations of Sesamum species.</title>
        <authorList>
            <person name="Miao H."/>
            <person name="Wang L."/>
            <person name="Qu L."/>
            <person name="Liu H."/>
            <person name="Sun Y."/>
            <person name="Le M."/>
            <person name="Wang Q."/>
            <person name="Wei S."/>
            <person name="Zheng Y."/>
            <person name="Lin W."/>
            <person name="Duan Y."/>
            <person name="Cao H."/>
            <person name="Xiong S."/>
            <person name="Wang X."/>
            <person name="Wei L."/>
            <person name="Li C."/>
            <person name="Ma Q."/>
            <person name="Ju M."/>
            <person name="Zhao R."/>
            <person name="Li G."/>
            <person name="Mu C."/>
            <person name="Tian Q."/>
            <person name="Mei H."/>
            <person name="Zhang T."/>
            <person name="Gao T."/>
            <person name="Zhang H."/>
        </authorList>
    </citation>
    <scope>NUCLEOTIDE SEQUENCE</scope>
    <source>
        <strain evidence="1">3651</strain>
    </source>
</reference>
<dbReference type="AlphaFoldDB" id="A0AAE1XKI5"/>
<proteinExistence type="predicted"/>
<gene>
    <name evidence="1" type="ORF">Salat_2771400</name>
</gene>
<name>A0AAE1XKI5_9LAMI</name>
<dbReference type="EMBL" id="JACGWO010000012">
    <property type="protein sequence ID" value="KAK4413587.1"/>
    <property type="molecule type" value="Genomic_DNA"/>
</dbReference>
<evidence type="ECO:0000313" key="1">
    <source>
        <dbReference type="EMBL" id="KAK4413587.1"/>
    </source>
</evidence>
<dbReference type="Proteomes" id="UP001293254">
    <property type="component" value="Unassembled WGS sequence"/>
</dbReference>
<keyword evidence="2" id="KW-1185">Reference proteome</keyword>
<sequence length="125" mass="13699">MLRDCNEISGKNHIVRDDKIAAGGQALWPTEQLCDLTYPGWCGETTSLVVWVMVLQHHSMTWHLERMVKWVDDMGAWRESEGGSVDGQPANEGEGVCEEVFTTALGAAGAHADEGDGSLPDPRIY</sequence>
<evidence type="ECO:0000313" key="2">
    <source>
        <dbReference type="Proteomes" id="UP001293254"/>
    </source>
</evidence>
<accession>A0AAE1XKI5</accession>